<dbReference type="PANTHER" id="PTHR43340:SF1">
    <property type="entry name" value="HYPOXANTHINE PHOSPHORIBOSYLTRANSFERASE"/>
    <property type="match status" value="1"/>
</dbReference>
<evidence type="ECO:0000256" key="9">
    <source>
        <dbReference type="ARBA" id="ARBA00022679"/>
    </source>
</evidence>
<evidence type="ECO:0000256" key="12">
    <source>
        <dbReference type="ARBA" id="ARBA00022741"/>
    </source>
</evidence>
<evidence type="ECO:0000313" key="19">
    <source>
        <dbReference type="Proteomes" id="UP001220478"/>
    </source>
</evidence>
<evidence type="ECO:0000256" key="16">
    <source>
        <dbReference type="RuleBase" id="RU364099"/>
    </source>
</evidence>
<keyword evidence="9 16" id="KW-0808">Transferase</keyword>
<comment type="pathway">
    <text evidence="4 16">Purine metabolism; IMP biosynthesis via salvage pathway; IMP from hypoxanthine: step 1/1.</text>
</comment>
<evidence type="ECO:0000256" key="2">
    <source>
        <dbReference type="ARBA" id="ARBA00002049"/>
    </source>
</evidence>
<dbReference type="SUPFAM" id="SSF53271">
    <property type="entry name" value="PRTase-like"/>
    <property type="match status" value="1"/>
</dbReference>
<keyword evidence="19" id="KW-1185">Reference proteome</keyword>
<evidence type="ECO:0000256" key="14">
    <source>
        <dbReference type="ARBA" id="ARBA00048811"/>
    </source>
</evidence>
<reference evidence="18 19" key="1">
    <citation type="submission" date="2023-02" db="EMBL/GenBank/DDBJ databases">
        <title>Novel Oscillospiraceae bacterial genomes.</title>
        <authorList>
            <person name="Srinivasan S."/>
            <person name="Austin M.N."/>
            <person name="Fiedler T.L."/>
            <person name="Strenk S.M."/>
            <person name="Agnew K.J."/>
            <person name="Nagana Gowda G.A."/>
            <person name="Raftery D."/>
            <person name="Beamer M.A."/>
            <person name="Achilles S.L."/>
            <person name="Wiesenfeld H.C."/>
            <person name="Fredricks D.N."/>
            <person name="Hillier S.L."/>
        </authorList>
    </citation>
    <scope>NUCLEOTIDE SEQUENCE [LARGE SCALE GENOMIC DNA]</scope>
    <source>
        <strain evidence="18 19">CHIC02 1186E3-8</strain>
    </source>
</reference>
<organism evidence="18 19">
    <name type="scientific">Amygdalobacter indicium</name>
    <dbReference type="NCBI Taxonomy" id="3029272"/>
    <lineage>
        <taxon>Bacteria</taxon>
        <taxon>Bacillati</taxon>
        <taxon>Bacillota</taxon>
        <taxon>Clostridia</taxon>
        <taxon>Eubacteriales</taxon>
        <taxon>Oscillospiraceae</taxon>
        <taxon>Amygdalobacter</taxon>
    </lineage>
</organism>
<evidence type="ECO:0000256" key="4">
    <source>
        <dbReference type="ARBA" id="ARBA00004669"/>
    </source>
</evidence>
<evidence type="ECO:0000313" key="18">
    <source>
        <dbReference type="EMBL" id="WEG35191.1"/>
    </source>
</evidence>
<evidence type="ECO:0000259" key="17">
    <source>
        <dbReference type="Pfam" id="PF00156"/>
    </source>
</evidence>
<protein>
    <recommendedName>
        <fullName evidence="16">Hypoxanthine phosphoribosyltransferase</fullName>
        <ecNumber evidence="16">2.4.2.8</ecNumber>
    </recommendedName>
</protein>
<dbReference type="CDD" id="cd06223">
    <property type="entry name" value="PRTases_typeI"/>
    <property type="match status" value="1"/>
</dbReference>
<comment type="catalytic activity">
    <reaction evidence="15">
        <text>IMP + diphosphate = hypoxanthine + 5-phospho-alpha-D-ribose 1-diphosphate</text>
        <dbReference type="Rhea" id="RHEA:17973"/>
        <dbReference type="ChEBI" id="CHEBI:17368"/>
        <dbReference type="ChEBI" id="CHEBI:33019"/>
        <dbReference type="ChEBI" id="CHEBI:58017"/>
        <dbReference type="ChEBI" id="CHEBI:58053"/>
        <dbReference type="EC" id="2.4.2.8"/>
    </reaction>
    <physiologicalReaction direction="right-to-left" evidence="15">
        <dbReference type="Rhea" id="RHEA:17975"/>
    </physiologicalReaction>
</comment>
<evidence type="ECO:0000256" key="1">
    <source>
        <dbReference type="ARBA" id="ARBA00001946"/>
    </source>
</evidence>
<dbReference type="Gene3D" id="3.40.50.2020">
    <property type="match status" value="1"/>
</dbReference>
<dbReference type="Proteomes" id="UP001220478">
    <property type="component" value="Chromosome"/>
</dbReference>
<comment type="cofactor">
    <cofactor evidence="1 16">
        <name>Mg(2+)</name>
        <dbReference type="ChEBI" id="CHEBI:18420"/>
    </cofactor>
</comment>
<comment type="catalytic activity">
    <reaction evidence="14">
        <text>GMP + diphosphate = guanine + 5-phospho-alpha-D-ribose 1-diphosphate</text>
        <dbReference type="Rhea" id="RHEA:25424"/>
        <dbReference type="ChEBI" id="CHEBI:16235"/>
        <dbReference type="ChEBI" id="CHEBI:33019"/>
        <dbReference type="ChEBI" id="CHEBI:58017"/>
        <dbReference type="ChEBI" id="CHEBI:58115"/>
        <dbReference type="EC" id="2.4.2.8"/>
    </reaction>
    <physiologicalReaction direction="right-to-left" evidence="14">
        <dbReference type="Rhea" id="RHEA:25426"/>
    </physiologicalReaction>
</comment>
<keyword evidence="10 16" id="KW-0479">Metal-binding</keyword>
<evidence type="ECO:0000256" key="8">
    <source>
        <dbReference type="ARBA" id="ARBA00022676"/>
    </source>
</evidence>
<evidence type="ECO:0000256" key="11">
    <source>
        <dbReference type="ARBA" id="ARBA00022726"/>
    </source>
</evidence>
<keyword evidence="8 16" id="KW-0328">Glycosyltransferase</keyword>
<keyword evidence="11 16" id="KW-0660">Purine salvage</keyword>
<gene>
    <name evidence="18" type="primary">hpt</name>
    <name evidence="18" type="ORF">PYS61_04455</name>
</gene>
<dbReference type="Pfam" id="PF00156">
    <property type="entry name" value="Pribosyltran"/>
    <property type="match status" value="1"/>
</dbReference>
<name>A0ABY8C3D6_9FIRM</name>
<dbReference type="EC" id="2.4.2.8" evidence="16"/>
<evidence type="ECO:0000256" key="5">
    <source>
        <dbReference type="ARBA" id="ARBA00004676"/>
    </source>
</evidence>
<dbReference type="NCBIfam" id="TIGR01203">
    <property type="entry name" value="HGPRTase"/>
    <property type="match status" value="1"/>
</dbReference>
<proteinExistence type="inferred from homology"/>
<comment type="subcellular location">
    <subcellularLocation>
        <location evidence="3 16">Cytoplasm</location>
    </subcellularLocation>
</comment>
<evidence type="ECO:0000256" key="10">
    <source>
        <dbReference type="ARBA" id="ARBA00022723"/>
    </source>
</evidence>
<accession>A0ABY8C3D6</accession>
<keyword evidence="7 16" id="KW-0963">Cytoplasm</keyword>
<evidence type="ECO:0000256" key="3">
    <source>
        <dbReference type="ARBA" id="ARBA00004496"/>
    </source>
</evidence>
<feature type="domain" description="Phosphoribosyltransferase" evidence="17">
    <location>
        <begin position="25"/>
        <end position="173"/>
    </location>
</feature>
<dbReference type="GO" id="GO:0016757">
    <property type="term" value="F:glycosyltransferase activity"/>
    <property type="evidence" value="ECO:0007669"/>
    <property type="project" value="UniProtKB-KW"/>
</dbReference>
<keyword evidence="13 16" id="KW-0460">Magnesium</keyword>
<evidence type="ECO:0000256" key="13">
    <source>
        <dbReference type="ARBA" id="ARBA00022842"/>
    </source>
</evidence>
<evidence type="ECO:0000256" key="6">
    <source>
        <dbReference type="ARBA" id="ARBA00008391"/>
    </source>
</evidence>
<sequence>MTQSRLPGKFSEIGGMYPAHLLISQDELTAMVQRLGKQITEDYCGKQILLVSILKGSFIFCSDLVRAIDLPTTVEFMACSSYGGGTSSSGKVKIIKDLDCDIKDKHVILVEDIVDTGLTLSKLKEVLSLRHPASLKICTAFDKPVKRKVELHPEYVGIEVPDEFIIGYGLDYQNYYRNLSEIYAARPVEN</sequence>
<comment type="pathway">
    <text evidence="5">Purine metabolism; GMP biosynthesis via salvage pathway; GMP from guanine: step 1/1.</text>
</comment>
<comment type="function">
    <text evidence="2">Purine salvage pathway enzyme that catalyzes the transfer of the ribosyl-5-phosphate group from 5-phospho-alpha-D-ribose 1-diphosphate (PRPP) to the N9 position of the 6-oxopurines hypoxanthine and guanine to form the corresponding ribonucleotides IMP (inosine 5'-monophosphate) and GMP (guanosine 5'-monophosphate), with the release of PPi.</text>
</comment>
<dbReference type="InterPro" id="IPR000836">
    <property type="entry name" value="PRTase_dom"/>
</dbReference>
<dbReference type="RefSeq" id="WP_315571240.1">
    <property type="nucleotide sequence ID" value="NZ_CP118868.1"/>
</dbReference>
<dbReference type="InterPro" id="IPR050408">
    <property type="entry name" value="HGPRT"/>
</dbReference>
<dbReference type="EMBL" id="CP118868">
    <property type="protein sequence ID" value="WEG35191.1"/>
    <property type="molecule type" value="Genomic_DNA"/>
</dbReference>
<dbReference type="InterPro" id="IPR005904">
    <property type="entry name" value="Hxn_phspho_trans"/>
</dbReference>
<comment type="similarity">
    <text evidence="6 16">Belongs to the purine/pyrimidine phosphoribosyltransferase family.</text>
</comment>
<evidence type="ECO:0000256" key="15">
    <source>
        <dbReference type="ARBA" id="ARBA00049402"/>
    </source>
</evidence>
<dbReference type="PANTHER" id="PTHR43340">
    <property type="entry name" value="HYPOXANTHINE-GUANINE PHOSPHORIBOSYLTRANSFERASE"/>
    <property type="match status" value="1"/>
</dbReference>
<evidence type="ECO:0000256" key="7">
    <source>
        <dbReference type="ARBA" id="ARBA00022490"/>
    </source>
</evidence>
<dbReference type="InterPro" id="IPR029057">
    <property type="entry name" value="PRTase-like"/>
</dbReference>
<keyword evidence="12 16" id="KW-0547">Nucleotide-binding</keyword>